<gene>
    <name evidence="1" type="ORF">T4E_4548</name>
</gene>
<accession>A0A0V0XQE7</accession>
<protein>
    <submittedName>
        <fullName evidence="1">Uncharacterized protein</fullName>
    </submittedName>
</protein>
<evidence type="ECO:0000313" key="2">
    <source>
        <dbReference type="Proteomes" id="UP000054815"/>
    </source>
</evidence>
<sequence length="140" mass="15447">MQQLVTRLYASCKRTPSVKAPEGWLHCAVYAARKRIVLTSLHPASSKKFVEVMKVLRNHFMPISSVSTLFVPADEGVASYLAELRHLAQHCNFGETDQLVCGLPDGNLQNQLLTDRELTFAKVLERALLAEVAIAQASGI</sequence>
<dbReference type="STRING" id="6337.A0A0V0XQE7"/>
<name>A0A0V0XQE7_TRIPS</name>
<comment type="caution">
    <text evidence="1">The sequence shown here is derived from an EMBL/GenBank/DDBJ whole genome shotgun (WGS) entry which is preliminary data.</text>
</comment>
<proteinExistence type="predicted"/>
<organism evidence="1 2">
    <name type="scientific">Trichinella pseudospiralis</name>
    <name type="common">Parasitic roundworm</name>
    <dbReference type="NCBI Taxonomy" id="6337"/>
    <lineage>
        <taxon>Eukaryota</taxon>
        <taxon>Metazoa</taxon>
        <taxon>Ecdysozoa</taxon>
        <taxon>Nematoda</taxon>
        <taxon>Enoplea</taxon>
        <taxon>Dorylaimia</taxon>
        <taxon>Trichinellida</taxon>
        <taxon>Trichinellidae</taxon>
        <taxon>Trichinella</taxon>
    </lineage>
</organism>
<dbReference type="EMBL" id="JYDU01000177">
    <property type="protein sequence ID" value="KRX90091.1"/>
    <property type="molecule type" value="Genomic_DNA"/>
</dbReference>
<evidence type="ECO:0000313" key="1">
    <source>
        <dbReference type="EMBL" id="KRX90091.1"/>
    </source>
</evidence>
<dbReference type="AlphaFoldDB" id="A0A0V0XQE7"/>
<dbReference type="Proteomes" id="UP000054815">
    <property type="component" value="Unassembled WGS sequence"/>
</dbReference>
<reference evidence="1 2" key="1">
    <citation type="submission" date="2015-01" db="EMBL/GenBank/DDBJ databases">
        <title>Evolution of Trichinella species and genotypes.</title>
        <authorList>
            <person name="Korhonen P.K."/>
            <person name="Edoardo P."/>
            <person name="Giuseppe L.R."/>
            <person name="Gasser R.B."/>
        </authorList>
    </citation>
    <scope>NUCLEOTIDE SEQUENCE [LARGE SCALE GENOMIC DNA]</scope>
    <source>
        <strain evidence="1">ISS141</strain>
    </source>
</reference>